<dbReference type="HOGENOM" id="CLU_1559272_0_0_1"/>
<feature type="non-terminal residue" evidence="2">
    <location>
        <position position="1"/>
    </location>
</feature>
<evidence type="ECO:0000256" key="1">
    <source>
        <dbReference type="SAM" id="MobiDB-lite"/>
    </source>
</evidence>
<name>A9U7A9_PHYPA</name>
<reference evidence="2" key="1">
    <citation type="journal article" date="2008" name="Science">
        <title>The Physcomitrella genome reveals evolutionary insights into the conquest of land by plants.</title>
        <authorList>
            <person name="Rensing S."/>
            <person name="Lang D."/>
            <person name="Zimmer A."/>
            <person name="Terry A."/>
            <person name="Salamov A."/>
            <person name="Shapiro H."/>
            <person name="Nishiyama T."/>
            <person name="Perroud P.-F."/>
            <person name="Lindquist E."/>
            <person name="Kamisugi Y."/>
            <person name="Tanahashi T."/>
            <person name="Sakakibara K."/>
            <person name="Fujita T."/>
            <person name="Oishi K."/>
            <person name="Shin-I T."/>
            <person name="Kuroki Y."/>
            <person name="Toyoda A."/>
            <person name="Suzuki Y."/>
            <person name="Hashimoto A."/>
            <person name="Yamaguchi K."/>
            <person name="Sugano A."/>
            <person name="Kohara Y."/>
            <person name="Fujiyama A."/>
            <person name="Anterola A."/>
            <person name="Aoki S."/>
            <person name="Ashton N."/>
            <person name="Barbazuk W.B."/>
            <person name="Barker E."/>
            <person name="Bennetzen J."/>
            <person name="Bezanilla M."/>
            <person name="Blankenship R."/>
            <person name="Cho S.H."/>
            <person name="Dutcher S."/>
            <person name="Estelle M."/>
            <person name="Fawcett J.A."/>
            <person name="Gundlach H."/>
            <person name="Hanada K."/>
            <person name="Heyl A."/>
            <person name="Hicks K.A."/>
            <person name="Hugh J."/>
            <person name="Lohr M."/>
            <person name="Mayer K."/>
            <person name="Melkozernov A."/>
            <person name="Murata T."/>
            <person name="Nelson D."/>
            <person name="Pils B."/>
            <person name="Prigge M."/>
            <person name="Reiss B."/>
            <person name="Renner T."/>
            <person name="Rombauts S."/>
            <person name="Rushton P."/>
            <person name="Sanderfoot A."/>
            <person name="Schween G."/>
            <person name="Shiu S.-H."/>
            <person name="Stueber K."/>
            <person name="Theodoulou F.L."/>
            <person name="Tu H."/>
            <person name="Van de Peer Y."/>
            <person name="Verrier P.J."/>
            <person name="Waters E."/>
            <person name="Wood A."/>
            <person name="Yang L."/>
            <person name="Cove D."/>
            <person name="Cuming A."/>
            <person name="Hasebe M."/>
            <person name="Lucas S."/>
            <person name="Mishler D.B."/>
            <person name="Reski R."/>
            <person name="Grigoriev I."/>
            <person name="Quatrano R.S."/>
            <person name="Boore J.L."/>
        </authorList>
    </citation>
    <scope>NUCLEOTIDE SEQUENCE [LARGE SCALE GENOMIC DNA]</scope>
</reference>
<gene>
    <name evidence="2" type="ORF">PHYPADRAFT_103797</name>
</gene>
<feature type="region of interest" description="Disordered" evidence="1">
    <location>
        <begin position="1"/>
        <end position="60"/>
    </location>
</feature>
<feature type="region of interest" description="Disordered" evidence="1">
    <location>
        <begin position="73"/>
        <end position="114"/>
    </location>
</feature>
<dbReference type="EMBL" id="DS546415">
    <property type="protein sequence ID" value="EDQ48444.1"/>
    <property type="molecule type" value="Genomic_DNA"/>
</dbReference>
<sequence length="411" mass="42530">ACAGDRDGHAAAAPHHAQCGAHPGRPAAVPALPGHDGGAAARPRCHPPVALHRERRGGRARAHRLRAFLSQAADPGLLPGASRHPPAPADQRPDGRPRGLQGRSGGADHLRAAGRSGGHAAVRCALELRGHARLPAGAGAVAGPAPARACRPAAGPPHPAAGHGRQAGLAYRQRRRWRLRCPRCAALAAIGRLPPAVRRRAGRPGPGPAPGLRDLGRTGRRHPGGRAGPGGVLRPGQCHARTDGHTRVAAPAGRHHYTARPSDPGWRPGIARNRQVPPKNADTLHGKALDACRMNLLAHATLSRPQGRNERISTVRVLALEMPGGDTTATAARHVVTLQVTQLKAGVVAQVDDSTLTPLPQALEPARQRALAYLRQRLGAGDVLQSHEGFAELDAEAGPAPSPGPAPGQAT</sequence>
<accession>A9U7A9</accession>
<protein>
    <submittedName>
        <fullName evidence="2">Predicted protein</fullName>
    </submittedName>
</protein>
<feature type="region of interest" description="Disordered" evidence="1">
    <location>
        <begin position="197"/>
        <end position="239"/>
    </location>
</feature>
<organism>
    <name type="scientific">Physcomitrium patens</name>
    <name type="common">Spreading-leaved earth moss</name>
    <name type="synonym">Physcomitrella patens</name>
    <dbReference type="NCBI Taxonomy" id="3218"/>
    <lineage>
        <taxon>Eukaryota</taxon>
        <taxon>Viridiplantae</taxon>
        <taxon>Streptophyta</taxon>
        <taxon>Embryophyta</taxon>
        <taxon>Bryophyta</taxon>
        <taxon>Bryophytina</taxon>
        <taxon>Bryopsida</taxon>
        <taxon>Funariidae</taxon>
        <taxon>Funariales</taxon>
        <taxon>Funariaceae</taxon>
        <taxon>Physcomitrium</taxon>
    </lineage>
</organism>
<feature type="compositionally biased region" description="Low complexity" evidence="1">
    <location>
        <begin position="10"/>
        <end position="24"/>
    </location>
</feature>
<feature type="non-terminal residue" evidence="2">
    <location>
        <position position="411"/>
    </location>
</feature>
<proteinExistence type="predicted"/>
<dbReference type="AlphaFoldDB" id="A9U7A9"/>
<evidence type="ECO:0000313" key="2">
    <source>
        <dbReference type="EMBL" id="EDQ48444.1"/>
    </source>
</evidence>